<feature type="compositionally biased region" description="Polar residues" evidence="1">
    <location>
        <begin position="96"/>
        <end position="120"/>
    </location>
</feature>
<proteinExistence type="predicted"/>
<gene>
    <name evidence="2" type="ORF">Catovirus_2_290</name>
</gene>
<organism evidence="2">
    <name type="scientific">Catovirus CTV1</name>
    <dbReference type="NCBI Taxonomy" id="1977631"/>
    <lineage>
        <taxon>Viruses</taxon>
        <taxon>Varidnaviria</taxon>
        <taxon>Bamfordvirae</taxon>
        <taxon>Nucleocytoviricota</taxon>
        <taxon>Megaviricetes</taxon>
        <taxon>Imitervirales</taxon>
        <taxon>Mimiviridae</taxon>
        <taxon>Klosneuvirinae</taxon>
        <taxon>Catovirus</taxon>
    </lineage>
</organism>
<evidence type="ECO:0000313" key="2">
    <source>
        <dbReference type="EMBL" id="ARF09341.1"/>
    </source>
</evidence>
<accession>A0A1V0SCC6</accession>
<dbReference type="EMBL" id="KY684084">
    <property type="protein sequence ID" value="ARF09341.1"/>
    <property type="molecule type" value="Genomic_DNA"/>
</dbReference>
<reference evidence="2" key="1">
    <citation type="journal article" date="2017" name="Science">
        <title>Giant viruses with an expanded complement of translation system components.</title>
        <authorList>
            <person name="Schulz F."/>
            <person name="Yutin N."/>
            <person name="Ivanova N.N."/>
            <person name="Ortega D.R."/>
            <person name="Lee T.K."/>
            <person name="Vierheilig J."/>
            <person name="Daims H."/>
            <person name="Horn M."/>
            <person name="Wagner M."/>
            <person name="Jensen G.J."/>
            <person name="Kyrpides N.C."/>
            <person name="Koonin E.V."/>
            <person name="Woyke T."/>
        </authorList>
    </citation>
    <scope>NUCLEOTIDE SEQUENCE</scope>
    <source>
        <strain evidence="2">CTV1</strain>
    </source>
</reference>
<name>A0A1V0SCC6_9VIRU</name>
<feature type="region of interest" description="Disordered" evidence="1">
    <location>
        <begin position="96"/>
        <end position="169"/>
    </location>
</feature>
<evidence type="ECO:0000256" key="1">
    <source>
        <dbReference type="SAM" id="MobiDB-lite"/>
    </source>
</evidence>
<feature type="compositionally biased region" description="Polar residues" evidence="1">
    <location>
        <begin position="131"/>
        <end position="160"/>
    </location>
</feature>
<sequence>MNSDTEQMSDAIRQINKSIDSEKVISSDRFDDIASSDDYYQYLSSYTSEYSHENDDNSDTYSTMTEPSSISTIGPESDIFKSSEIFKKNKKYSLNRSSDYMSPYMSQNNSDNQHNIQSIKYNPIKKGGYSKNHNSSVSEHSNKNTESSDSIFSIKDNSSNNKKHKQKLR</sequence>
<feature type="region of interest" description="Disordered" evidence="1">
    <location>
        <begin position="48"/>
        <end position="76"/>
    </location>
</feature>
<feature type="compositionally biased region" description="Polar residues" evidence="1">
    <location>
        <begin position="59"/>
        <end position="74"/>
    </location>
</feature>
<protein>
    <submittedName>
        <fullName evidence="2">Uncharacterized protein</fullName>
    </submittedName>
</protein>